<evidence type="ECO:0000313" key="2">
    <source>
        <dbReference type="Proteomes" id="UP000027997"/>
    </source>
</evidence>
<dbReference type="STRING" id="305900.GV64_09530"/>
<dbReference type="eggNOG" id="COG4326">
    <property type="taxonomic scope" value="Bacteria"/>
</dbReference>
<dbReference type="RefSeq" id="WP_026258672.1">
    <property type="nucleotide sequence ID" value="NZ_JOJP01000001.1"/>
</dbReference>
<evidence type="ECO:0000313" key="1">
    <source>
        <dbReference type="EMBL" id="KEI70946.1"/>
    </source>
</evidence>
<reference evidence="1 2" key="1">
    <citation type="submission" date="2014-06" db="EMBL/GenBank/DDBJ databases">
        <title>Whole Genome Sequences of Three Symbiotic Endozoicomonas Bacteria.</title>
        <authorList>
            <person name="Neave M.J."/>
            <person name="Apprill A."/>
            <person name="Voolstra C.R."/>
        </authorList>
    </citation>
    <scope>NUCLEOTIDE SEQUENCE [LARGE SCALE GENOMIC DNA]</scope>
    <source>
        <strain evidence="1 2">DSM 22380</strain>
    </source>
</reference>
<dbReference type="PANTHER" id="PTHR40053">
    <property type="entry name" value="SPORULATION-CONTROL PROTEIN SPO0M"/>
    <property type="match status" value="1"/>
</dbReference>
<comment type="caution">
    <text evidence="1">The sequence shown here is derived from an EMBL/GenBank/DDBJ whole genome shotgun (WGS) entry which is preliminary data.</text>
</comment>
<protein>
    <submittedName>
        <fullName evidence="1">Gram-positive sporulation control protein Spo0M</fullName>
    </submittedName>
</protein>
<gene>
    <name evidence="1" type="ORF">GV64_09530</name>
</gene>
<name>A0A081K9X0_9GAMM</name>
<dbReference type="Proteomes" id="UP000027997">
    <property type="component" value="Unassembled WGS sequence"/>
</dbReference>
<dbReference type="Pfam" id="PF07070">
    <property type="entry name" value="Spo0M"/>
    <property type="match status" value="1"/>
</dbReference>
<organism evidence="1 2">
    <name type="scientific">Endozoicomonas elysicola</name>
    <dbReference type="NCBI Taxonomy" id="305900"/>
    <lineage>
        <taxon>Bacteria</taxon>
        <taxon>Pseudomonadati</taxon>
        <taxon>Pseudomonadota</taxon>
        <taxon>Gammaproteobacteria</taxon>
        <taxon>Oceanospirillales</taxon>
        <taxon>Endozoicomonadaceae</taxon>
        <taxon>Endozoicomonas</taxon>
    </lineage>
</organism>
<dbReference type="AlphaFoldDB" id="A0A081K9X0"/>
<accession>A0A081K9X0</accession>
<keyword evidence="2" id="KW-1185">Reference proteome</keyword>
<dbReference type="PANTHER" id="PTHR40053:SF1">
    <property type="entry name" value="SPORULATION-CONTROL PROTEIN SPO0M"/>
    <property type="match status" value="1"/>
</dbReference>
<sequence length="263" mass="29395">MSLLKKAMASLSIGAAKVDAVLEQPELIPGKRVDFTIRVKGGAAEQQIDNIYLNICCQYFEELEKRKGGDEGAVTEKVKQTYSLNQWSLPETFIIAPDEERIFNASFTLPYNTPITLGEGKVWLETGLDIQFAIDPSDTDLLVVRPDPLMAGLFDGFAQAGLQLRQAECEAAGGFALPFVQEFEFVPVSGQFLGRWRELEVVAWRDEQQLKLWFEVDRQRRGLKGMLSGLLGRGELKRHLEISADTPPESVVEQVLAFLDQTT</sequence>
<proteinExistence type="predicted"/>
<dbReference type="InterPro" id="IPR009776">
    <property type="entry name" value="Spore_0_M"/>
</dbReference>
<dbReference type="EMBL" id="JOJP01000001">
    <property type="protein sequence ID" value="KEI70946.1"/>
    <property type="molecule type" value="Genomic_DNA"/>
</dbReference>